<gene>
    <name evidence="8" type="ORF">EXU32_13370</name>
</gene>
<feature type="transmembrane region" description="Helical" evidence="6">
    <location>
        <begin position="400"/>
        <end position="418"/>
    </location>
</feature>
<dbReference type="PANTHER" id="PTHR42718">
    <property type="entry name" value="MAJOR FACILITATOR SUPERFAMILY MULTIDRUG TRANSPORTER MFSC"/>
    <property type="match status" value="1"/>
</dbReference>
<evidence type="ECO:0000313" key="8">
    <source>
        <dbReference type="EMBL" id="QBF47148.1"/>
    </source>
</evidence>
<feature type="transmembrane region" description="Helical" evidence="6">
    <location>
        <begin position="195"/>
        <end position="213"/>
    </location>
</feature>
<feature type="domain" description="Major facilitator superfamily (MFS) profile" evidence="7">
    <location>
        <begin position="6"/>
        <end position="454"/>
    </location>
</feature>
<dbReference type="InterPro" id="IPR020846">
    <property type="entry name" value="MFS_dom"/>
</dbReference>
<dbReference type="OrthoDB" id="4484751at2"/>
<sequence length="472" mass="48141">MRAAPGRRALFITLVMLSASTALISSLGAPLVTAVALQEQVPLVWAQWVQTAPLLVGAVISPIVGRLGGGTRRRPVLLACLGLVALGCLLSALPLGFAGLVVGRVLQGFGIGVLPLAMAAARDAAPPERLPQLLGVLSVSNLTFAGLGYPTTSLLATLWGVRGAFWFGLALTAVALVLAVRTLPASSHPDQQVDWLDGVVLAAGTLALMLAISQASRWGWTSTPFVVLALSGLALLGVWAVRAWGLPDPMVDLQQAVRRGALGANLVALLVGAGVYVLITLMVQLVQAPRESGGLASSPLFAGLMLVPYAICGFGGNRVARRIADRWGPERVLPLGSLAYLGAILVFAVDRDGWVQIAVAMGIAGLGAGGTFAMIPVVVVRHVPAHDTSSALSANQVVRFFGFAAGSALAATVLDALSPGETLAPHAFTMAALVGAGLALASAVCAVITLPRRSPDPGVGVSAQPGPSLDTA</sequence>
<dbReference type="GO" id="GO:0022857">
    <property type="term" value="F:transmembrane transporter activity"/>
    <property type="evidence" value="ECO:0007669"/>
    <property type="project" value="InterPro"/>
</dbReference>
<dbReference type="SUPFAM" id="SSF103473">
    <property type="entry name" value="MFS general substrate transporter"/>
    <property type="match status" value="1"/>
</dbReference>
<feature type="transmembrane region" description="Helical" evidence="6">
    <location>
        <begin position="266"/>
        <end position="288"/>
    </location>
</feature>
<dbReference type="InterPro" id="IPR036259">
    <property type="entry name" value="MFS_trans_sf"/>
</dbReference>
<protein>
    <submittedName>
        <fullName evidence="8">MFS transporter</fullName>
    </submittedName>
</protein>
<feature type="transmembrane region" description="Helical" evidence="6">
    <location>
        <begin position="164"/>
        <end position="183"/>
    </location>
</feature>
<reference evidence="8 9" key="1">
    <citation type="submission" date="2019-02" db="EMBL/GenBank/DDBJ databases">
        <title>Genomic data mining of an Antarctic deep-sea actinobacterium, Janibacterlimosus P3-3-X1.</title>
        <authorList>
            <person name="Liao L."/>
            <person name="Chen B."/>
        </authorList>
    </citation>
    <scope>NUCLEOTIDE SEQUENCE [LARGE SCALE GENOMIC DNA]</scope>
    <source>
        <strain evidence="8 9">P3-3-X1</strain>
    </source>
</reference>
<keyword evidence="3 6" id="KW-0812">Transmembrane</keyword>
<dbReference type="AlphaFoldDB" id="A0A4V0ZB88"/>
<dbReference type="KEGG" id="jli:EXU32_13370"/>
<feature type="transmembrane region" description="Helical" evidence="6">
    <location>
        <begin position="355"/>
        <end position="379"/>
    </location>
</feature>
<dbReference type="Gene3D" id="1.20.1250.20">
    <property type="entry name" value="MFS general substrate transporter like domains"/>
    <property type="match status" value="2"/>
</dbReference>
<dbReference type="Proteomes" id="UP000290408">
    <property type="component" value="Chromosome"/>
</dbReference>
<evidence type="ECO:0000256" key="1">
    <source>
        <dbReference type="ARBA" id="ARBA00004651"/>
    </source>
</evidence>
<feature type="transmembrane region" description="Helical" evidence="6">
    <location>
        <begin position="300"/>
        <end position="320"/>
    </location>
</feature>
<keyword evidence="5 6" id="KW-0472">Membrane</keyword>
<organism evidence="8 9">
    <name type="scientific">Janibacter limosus</name>
    <dbReference type="NCBI Taxonomy" id="53458"/>
    <lineage>
        <taxon>Bacteria</taxon>
        <taxon>Bacillati</taxon>
        <taxon>Actinomycetota</taxon>
        <taxon>Actinomycetes</taxon>
        <taxon>Micrococcales</taxon>
        <taxon>Intrasporangiaceae</taxon>
        <taxon>Janibacter</taxon>
    </lineage>
</organism>
<dbReference type="PROSITE" id="PS50850">
    <property type="entry name" value="MFS"/>
    <property type="match status" value="1"/>
</dbReference>
<evidence type="ECO:0000256" key="3">
    <source>
        <dbReference type="ARBA" id="ARBA00022692"/>
    </source>
</evidence>
<feature type="transmembrane region" description="Helical" evidence="6">
    <location>
        <begin position="332"/>
        <end position="349"/>
    </location>
</feature>
<feature type="transmembrane region" description="Helical" evidence="6">
    <location>
        <begin position="76"/>
        <end position="95"/>
    </location>
</feature>
<dbReference type="InterPro" id="IPR011701">
    <property type="entry name" value="MFS"/>
</dbReference>
<keyword evidence="4 6" id="KW-1133">Transmembrane helix</keyword>
<accession>A0A4V0ZB88</accession>
<name>A0A4V0ZB88_9MICO</name>
<proteinExistence type="predicted"/>
<dbReference type="GO" id="GO:0005886">
    <property type="term" value="C:plasma membrane"/>
    <property type="evidence" value="ECO:0007669"/>
    <property type="project" value="UniProtKB-SubCell"/>
</dbReference>
<comment type="subcellular location">
    <subcellularLocation>
        <location evidence="1">Cell membrane</location>
        <topology evidence="1">Multi-pass membrane protein</topology>
    </subcellularLocation>
</comment>
<keyword evidence="9" id="KW-1185">Reference proteome</keyword>
<keyword evidence="2" id="KW-0813">Transport</keyword>
<dbReference type="Pfam" id="PF07690">
    <property type="entry name" value="MFS_1"/>
    <property type="match status" value="2"/>
</dbReference>
<evidence type="ECO:0000259" key="7">
    <source>
        <dbReference type="PROSITE" id="PS50850"/>
    </source>
</evidence>
<evidence type="ECO:0000256" key="6">
    <source>
        <dbReference type="SAM" id="Phobius"/>
    </source>
</evidence>
<evidence type="ECO:0000256" key="2">
    <source>
        <dbReference type="ARBA" id="ARBA00022448"/>
    </source>
</evidence>
<evidence type="ECO:0000256" key="4">
    <source>
        <dbReference type="ARBA" id="ARBA00022989"/>
    </source>
</evidence>
<dbReference type="EMBL" id="CP036164">
    <property type="protein sequence ID" value="QBF47148.1"/>
    <property type="molecule type" value="Genomic_DNA"/>
</dbReference>
<dbReference type="RefSeq" id="WP_130630342.1">
    <property type="nucleotide sequence ID" value="NZ_CP036164.1"/>
</dbReference>
<feature type="transmembrane region" description="Helical" evidence="6">
    <location>
        <begin position="44"/>
        <end position="64"/>
    </location>
</feature>
<evidence type="ECO:0000313" key="9">
    <source>
        <dbReference type="Proteomes" id="UP000290408"/>
    </source>
</evidence>
<feature type="transmembrane region" description="Helical" evidence="6">
    <location>
        <begin position="225"/>
        <end position="245"/>
    </location>
</feature>
<feature type="transmembrane region" description="Helical" evidence="6">
    <location>
        <begin position="430"/>
        <end position="450"/>
    </location>
</feature>
<dbReference type="PANTHER" id="PTHR42718:SF9">
    <property type="entry name" value="MAJOR FACILITATOR SUPERFAMILY MULTIDRUG TRANSPORTER MFSC"/>
    <property type="match status" value="1"/>
</dbReference>
<evidence type="ECO:0000256" key="5">
    <source>
        <dbReference type="ARBA" id="ARBA00023136"/>
    </source>
</evidence>